<evidence type="ECO:0000256" key="1">
    <source>
        <dbReference type="SAM" id="Phobius"/>
    </source>
</evidence>
<keyword evidence="1" id="KW-0812">Transmembrane</keyword>
<dbReference type="EMBL" id="AXCW01000032">
    <property type="protein sequence ID" value="EYR64452.1"/>
    <property type="molecule type" value="Genomic_DNA"/>
</dbReference>
<feature type="transmembrane region" description="Helical" evidence="1">
    <location>
        <begin position="21"/>
        <end position="43"/>
    </location>
</feature>
<accession>A0A021VZG0</accession>
<keyword evidence="1" id="KW-0472">Membrane</keyword>
<keyword evidence="3" id="KW-1185">Reference proteome</keyword>
<sequence>MTMRDRIRTVLRGDREAGLGLILVIGVSVFVFTIAMAATALAVNGIAQSRNRTGFETSLALAETGIDRAMASVQIAYDEMGLDYPIPGPASAVDPDPWCEDTPITFPASNPDGVFASEEEEQAWIVPVLESLVGTDCMITDELGQYVVVKPVSATPKYGKVYALAAMPSFAEAERTRVVKSEYIFMPFRPSHAILAGGDLDISSSTLVDGVDAAARAQAAVHSNGSITGSGNPTVYGPVTSTGTSSVTSTRFFGNTGTSVENKATIAIPDVNAFRTRAVAPLGARASWYDLCPNGDVRQYADPATPCSASATLIGTATASTAVRGWLWDSTSRTWIATRNALDGTYYAHEANINMSTGVATFPRMTLIASAADRTSCTAKTYGNITWDHYNLVAPSYGNIFMLADTDIVTTANFSAGRLTPDIISGMFIAGDQIEMQTSSQGAVGSVVTADQCPTPPSRGLITASQVKNPAVFFDPNSEAPFSSIITTALWLDYGRG</sequence>
<proteinExistence type="predicted"/>
<evidence type="ECO:0008006" key="4">
    <source>
        <dbReference type="Google" id="ProtNLM"/>
    </source>
</evidence>
<organism evidence="2 3">
    <name type="scientific">Actinotalea ferrariae CF5-4</name>
    <dbReference type="NCBI Taxonomy" id="948458"/>
    <lineage>
        <taxon>Bacteria</taxon>
        <taxon>Bacillati</taxon>
        <taxon>Actinomycetota</taxon>
        <taxon>Actinomycetes</taxon>
        <taxon>Micrococcales</taxon>
        <taxon>Cellulomonadaceae</taxon>
        <taxon>Actinotalea</taxon>
    </lineage>
</organism>
<dbReference type="Proteomes" id="UP000019753">
    <property type="component" value="Unassembled WGS sequence"/>
</dbReference>
<evidence type="ECO:0000313" key="2">
    <source>
        <dbReference type="EMBL" id="EYR64452.1"/>
    </source>
</evidence>
<gene>
    <name evidence="2" type="ORF">N866_10825</name>
</gene>
<comment type="caution">
    <text evidence="2">The sequence shown here is derived from an EMBL/GenBank/DDBJ whole genome shotgun (WGS) entry which is preliminary data.</text>
</comment>
<dbReference type="RefSeq" id="WP_034223333.1">
    <property type="nucleotide sequence ID" value="NZ_AXCW01000032.1"/>
</dbReference>
<keyword evidence="1" id="KW-1133">Transmembrane helix</keyword>
<reference evidence="2 3" key="1">
    <citation type="submission" date="2014-01" db="EMBL/GenBank/DDBJ databases">
        <title>Actinotalea ferrariae CF5-4.</title>
        <authorList>
            <person name="Chen F."/>
            <person name="Li Y."/>
            <person name="Wang G."/>
        </authorList>
    </citation>
    <scope>NUCLEOTIDE SEQUENCE [LARGE SCALE GENOMIC DNA]</scope>
    <source>
        <strain evidence="2 3">CF5-4</strain>
    </source>
</reference>
<dbReference type="AlphaFoldDB" id="A0A021VZG0"/>
<protein>
    <recommendedName>
        <fullName evidence="4">Type 4 fimbrial biogenesis protein PilX N-terminal domain-containing protein</fullName>
    </recommendedName>
</protein>
<dbReference type="OrthoDB" id="5199120at2"/>
<name>A0A021VZG0_9CELL</name>
<evidence type="ECO:0000313" key="3">
    <source>
        <dbReference type="Proteomes" id="UP000019753"/>
    </source>
</evidence>